<keyword evidence="18" id="KW-0256">Endoplasmic reticulum</keyword>
<reference evidence="34" key="3">
    <citation type="submission" date="2025-09" db="UniProtKB">
        <authorList>
            <consortium name="Ensembl"/>
        </authorList>
    </citation>
    <scope>IDENTIFICATION</scope>
</reference>
<evidence type="ECO:0000256" key="23">
    <source>
        <dbReference type="ARBA" id="ARBA00023128"/>
    </source>
</evidence>
<keyword evidence="10" id="KW-0963">Cytoplasm</keyword>
<evidence type="ECO:0000256" key="10">
    <source>
        <dbReference type="ARBA" id="ARBA00022490"/>
    </source>
</evidence>
<keyword evidence="25" id="KW-1015">Disulfide bond</keyword>
<evidence type="ECO:0000256" key="20">
    <source>
        <dbReference type="ARBA" id="ARBA00022974"/>
    </source>
</evidence>
<dbReference type="Gene3D" id="2.40.128.20">
    <property type="match status" value="1"/>
</dbReference>
<keyword evidence="11" id="KW-0964">Secreted</keyword>
<evidence type="ECO:0000259" key="33">
    <source>
        <dbReference type="PROSITE" id="PS50279"/>
    </source>
</evidence>
<evidence type="ECO:0000256" key="11">
    <source>
        <dbReference type="ARBA" id="ARBA00022525"/>
    </source>
</evidence>
<dbReference type="GO" id="GO:0005886">
    <property type="term" value="C:plasma membrane"/>
    <property type="evidence" value="ECO:0007669"/>
    <property type="project" value="UniProtKB-SubCell"/>
</dbReference>
<feature type="domain" description="BPTI/Kunitz inhibitor" evidence="33">
    <location>
        <begin position="288"/>
        <end position="338"/>
    </location>
</feature>
<dbReference type="FunFam" id="2.40.128.20:FF:000007">
    <property type="entry name" value="Alpha-1-microglobulin/bikunin precursor"/>
    <property type="match status" value="1"/>
</dbReference>
<keyword evidence="13" id="KW-0165">Cleavage on pair of basic residues</keyword>
<evidence type="ECO:0000256" key="14">
    <source>
        <dbReference type="ARBA" id="ARBA00022690"/>
    </source>
</evidence>
<comment type="similarity">
    <text evidence="7">In the N-terminal section; belongs to the calycin superfamily. Lipocalin family.</text>
</comment>
<evidence type="ECO:0000256" key="12">
    <source>
        <dbReference type="ARBA" id="ARBA00022530"/>
    </source>
</evidence>
<gene>
    <name evidence="34" type="primary">LOC115276753</name>
</gene>
<evidence type="ECO:0000256" key="13">
    <source>
        <dbReference type="ARBA" id="ARBA00022685"/>
    </source>
</evidence>
<keyword evidence="35" id="KW-1185">Reference proteome</keyword>
<evidence type="ECO:0000313" key="34">
    <source>
        <dbReference type="Ensembl" id="ENSSSUP00005023431.1"/>
    </source>
</evidence>
<dbReference type="PROSITE" id="PS00280">
    <property type="entry name" value="BPTI_KUNITZ_1"/>
    <property type="match status" value="1"/>
</dbReference>
<evidence type="ECO:0000256" key="26">
    <source>
        <dbReference type="ARBA" id="ARBA00023180"/>
    </source>
</evidence>
<dbReference type="GO" id="GO:0005829">
    <property type="term" value="C:cytosol"/>
    <property type="evidence" value="ECO:0007669"/>
    <property type="project" value="UniProtKB-SubCell"/>
</dbReference>
<evidence type="ECO:0000256" key="32">
    <source>
        <dbReference type="SAM" id="MobiDB-lite"/>
    </source>
</evidence>
<keyword evidence="15" id="KW-0732">Signal</keyword>
<dbReference type="Gene3D" id="4.10.410.10">
    <property type="entry name" value="Pancreatic trypsin inhibitor Kunitz domain"/>
    <property type="match status" value="1"/>
</dbReference>
<reference evidence="34 35" key="1">
    <citation type="submission" date="2019-05" db="EMBL/GenBank/DDBJ databases">
        <title>A Chromosome-scale Meerkat (S. suricatta) Genome Assembly.</title>
        <authorList>
            <person name="Dudchenko O."/>
            <person name="Lieberman Aiden E."/>
            <person name="Tung J."/>
            <person name="Barreiro L.B."/>
            <person name="Clutton-Brock T.H."/>
        </authorList>
    </citation>
    <scope>NUCLEOTIDE SEQUENCE [LARGE SCALE GENOMIC DNA]</scope>
</reference>
<dbReference type="GO" id="GO:0031965">
    <property type="term" value="C:nuclear membrane"/>
    <property type="evidence" value="ECO:0007669"/>
    <property type="project" value="UniProtKB-SubCell"/>
</dbReference>
<dbReference type="CDD" id="cd19418">
    <property type="entry name" value="lipocalin_A1M-like"/>
    <property type="match status" value="1"/>
</dbReference>
<evidence type="ECO:0000256" key="7">
    <source>
        <dbReference type="ARBA" id="ARBA00008238"/>
    </source>
</evidence>
<reference evidence="34" key="2">
    <citation type="submission" date="2025-08" db="UniProtKB">
        <authorList>
            <consortium name="Ensembl"/>
        </authorList>
    </citation>
    <scope>IDENTIFICATION</scope>
</reference>
<dbReference type="PROSITE" id="PS50279">
    <property type="entry name" value="BPTI_KUNITZ_2"/>
    <property type="match status" value="1"/>
</dbReference>
<comment type="subcellular location">
    <subcellularLocation>
        <location evidence="1">Cell membrane</location>
        <topology evidence="1">Peripheral membrane protein</topology>
    </subcellularLocation>
    <subcellularLocation>
        <location evidence="4">Cytoplasm</location>
        <location evidence="4">Cytosol</location>
    </subcellularLocation>
    <subcellularLocation>
        <location evidence="2">Endoplasmic reticulum</location>
    </subcellularLocation>
    <subcellularLocation>
        <location evidence="6">Mitochondrion inner membrane</location>
        <topology evidence="6">Peripheral membrane protein</topology>
    </subcellularLocation>
    <subcellularLocation>
        <location evidence="5">Nucleus membrane</location>
        <topology evidence="5">Peripheral membrane protein</topology>
    </subcellularLocation>
    <subcellularLocation>
        <location evidence="3">Secreted</location>
        <location evidence="3">Extracellular space</location>
        <location evidence="3">Extracellular matrix</location>
    </subcellularLocation>
</comment>
<evidence type="ECO:0000256" key="17">
    <source>
        <dbReference type="ARBA" id="ARBA00022792"/>
    </source>
</evidence>
<keyword evidence="14" id="KW-0646">Protease inhibitor</keyword>
<dbReference type="GO" id="GO:0005783">
    <property type="term" value="C:endoplasmic reticulum"/>
    <property type="evidence" value="ECO:0007669"/>
    <property type="project" value="UniProtKB-SubCell"/>
</dbReference>
<dbReference type="PRINTS" id="PR00759">
    <property type="entry name" value="BASICPTASE"/>
</dbReference>
<evidence type="ECO:0000256" key="30">
    <source>
        <dbReference type="ARBA" id="ARBA00046983"/>
    </source>
</evidence>
<evidence type="ECO:0000256" key="19">
    <source>
        <dbReference type="ARBA" id="ARBA00022900"/>
    </source>
</evidence>
<dbReference type="InterPro" id="IPR012674">
    <property type="entry name" value="Calycin"/>
</dbReference>
<dbReference type="GO" id="GO:0005576">
    <property type="term" value="C:extracellular region"/>
    <property type="evidence" value="ECO:0007669"/>
    <property type="project" value="UniProtKB-ARBA"/>
</dbReference>
<evidence type="ECO:0000313" key="35">
    <source>
        <dbReference type="Proteomes" id="UP000472268"/>
    </source>
</evidence>
<dbReference type="InterPro" id="IPR002968">
    <property type="entry name" value="A1-microglobln"/>
</dbReference>
<dbReference type="SUPFAM" id="SSF50814">
    <property type="entry name" value="Lipocalins"/>
    <property type="match status" value="1"/>
</dbReference>
<organism evidence="34 35">
    <name type="scientific">Suricata suricatta</name>
    <name type="common">Meerkat</name>
    <dbReference type="NCBI Taxonomy" id="37032"/>
    <lineage>
        <taxon>Eukaryota</taxon>
        <taxon>Metazoa</taxon>
        <taxon>Chordata</taxon>
        <taxon>Craniata</taxon>
        <taxon>Vertebrata</taxon>
        <taxon>Euteleostomi</taxon>
        <taxon>Mammalia</taxon>
        <taxon>Eutheria</taxon>
        <taxon>Laurasiatheria</taxon>
        <taxon>Carnivora</taxon>
        <taxon>Feliformia</taxon>
        <taxon>Herpestidae</taxon>
        <taxon>Suricata</taxon>
    </lineage>
</organism>
<keyword evidence="17" id="KW-0999">Mitochondrion inner membrane</keyword>
<protein>
    <recommendedName>
        <fullName evidence="8">Protein AMBP</fullName>
    </recommendedName>
</protein>
<keyword evidence="22" id="KW-0560">Oxidoreductase</keyword>
<keyword evidence="12" id="KW-0272">Extracellular matrix</keyword>
<comment type="subunit">
    <text evidence="29">Monomer. Also occurs as a complex with tryptase in mast cells.</text>
</comment>
<dbReference type="Proteomes" id="UP000472268">
    <property type="component" value="Chromosome 13"/>
</dbReference>
<keyword evidence="23" id="KW-0496">Mitochondrion</keyword>
<evidence type="ECO:0000256" key="5">
    <source>
        <dbReference type="ARBA" id="ARBA00004617"/>
    </source>
</evidence>
<dbReference type="GO" id="GO:0005743">
    <property type="term" value="C:mitochondrial inner membrane"/>
    <property type="evidence" value="ECO:0007669"/>
    <property type="project" value="UniProtKB-SubCell"/>
</dbReference>
<dbReference type="Pfam" id="PF00014">
    <property type="entry name" value="Kunitz_BPTI"/>
    <property type="match status" value="1"/>
</dbReference>
<evidence type="ECO:0000256" key="2">
    <source>
        <dbReference type="ARBA" id="ARBA00004240"/>
    </source>
</evidence>
<dbReference type="InterPro" id="IPR002223">
    <property type="entry name" value="Kunitz_BPTI"/>
</dbReference>
<dbReference type="InterPro" id="IPR022272">
    <property type="entry name" value="Lipocalin_CS"/>
</dbReference>
<dbReference type="PRINTS" id="PR01215">
    <property type="entry name" value="A1MCGLOBULIN"/>
</dbReference>
<dbReference type="Pfam" id="PF00061">
    <property type="entry name" value="Lipocalin"/>
    <property type="match status" value="1"/>
</dbReference>
<feature type="region of interest" description="Disordered" evidence="32">
    <location>
        <begin position="387"/>
        <end position="441"/>
    </location>
</feature>
<comment type="function">
    <text evidence="28">Kunitz-type serine protease inhibitor. Has high catalytic efficiency for F10/blood coagulation factor Xa and may act as an anticoagulant by inhibiting prothrombin activation. Inhibits trypsin and mast cell CMA1/chymase and tryptase proteases.</text>
</comment>
<dbReference type="PROSITE" id="PS00213">
    <property type="entry name" value="LIPOCALIN"/>
    <property type="match status" value="1"/>
</dbReference>
<comment type="subunit">
    <text evidence="31">Monomer. Homodimer. In plasma, it occurs as a monomer or dimer and in covalently-linked complexes with immunoglobulin A (IgA), ALB/albumin and F2/prothrombin. Chromophore-bound alpha-1-microglobulin interacts with the constant region of immunoglobulin A. Chromophore-bound alpha-1-microglobulin interacts with ALB with molar ratio 2:1 and 1:1; this interaction does not prevent fatty acid binding to ALB. Interacts with F2/prothrombin (via N-terminus) with molar ratio 2:1 and 1:1; this interaction does not prevent the activation of prothrombin to thrombin. Interacts with NDUFAB1, a subunit of mitochondrial complex I. Interacts with FN1.</text>
</comment>
<keyword evidence="24" id="KW-0472">Membrane</keyword>
<dbReference type="PANTHER" id="PTHR46676:SF1">
    <property type="entry name" value="PROTEIN AMBP"/>
    <property type="match status" value="1"/>
</dbReference>
<keyword evidence="16" id="KW-0677">Repeat</keyword>
<dbReference type="CDD" id="cd22596">
    <property type="entry name" value="Kunitz_bikunin_1-like"/>
    <property type="match status" value="1"/>
</dbReference>
<evidence type="ECO:0000256" key="18">
    <source>
        <dbReference type="ARBA" id="ARBA00022824"/>
    </source>
</evidence>
<evidence type="ECO:0000256" key="6">
    <source>
        <dbReference type="ARBA" id="ARBA00004637"/>
    </source>
</evidence>
<evidence type="ECO:0000256" key="8">
    <source>
        <dbReference type="ARBA" id="ARBA00018905"/>
    </source>
</evidence>
<keyword evidence="21" id="KW-0157">Chromophore</keyword>
<dbReference type="PANTHER" id="PTHR46676">
    <property type="entry name" value="PROTEIN AMBP"/>
    <property type="match status" value="1"/>
</dbReference>
<dbReference type="GO" id="GO:0004867">
    <property type="term" value="F:serine-type endopeptidase inhibitor activity"/>
    <property type="evidence" value="ECO:0007669"/>
    <property type="project" value="UniProtKB-KW"/>
</dbReference>
<dbReference type="Ensembl" id="ENSSSUT00005026831.1">
    <property type="protein sequence ID" value="ENSSSUP00005023431.1"/>
    <property type="gene ID" value="ENSSSUG00005015011.1"/>
</dbReference>
<evidence type="ECO:0000256" key="27">
    <source>
        <dbReference type="ARBA" id="ARBA00023242"/>
    </source>
</evidence>
<dbReference type="SUPFAM" id="SSF57362">
    <property type="entry name" value="BPTI-like"/>
    <property type="match status" value="1"/>
</dbReference>
<dbReference type="FunFam" id="4.10.410.10:FF:000005">
    <property type="entry name" value="Pancreatic trypsin inhibitor"/>
    <property type="match status" value="1"/>
</dbReference>
<keyword evidence="19" id="KW-0722">Serine protease inhibitor</keyword>
<evidence type="ECO:0000256" key="4">
    <source>
        <dbReference type="ARBA" id="ARBA00004514"/>
    </source>
</evidence>
<dbReference type="GO" id="GO:0016491">
    <property type="term" value="F:oxidoreductase activity"/>
    <property type="evidence" value="ECO:0007669"/>
    <property type="project" value="UniProtKB-KW"/>
</dbReference>
<dbReference type="InterPro" id="IPR000566">
    <property type="entry name" value="Lipocln_cytosolic_FA-bd_dom"/>
</dbReference>
<keyword evidence="27" id="KW-0539">Nucleus</keyword>
<keyword evidence="26" id="KW-0325">Glycoprotein</keyword>
<evidence type="ECO:0000256" key="31">
    <source>
        <dbReference type="ARBA" id="ARBA00047015"/>
    </source>
</evidence>
<dbReference type="InterPro" id="IPR029856">
    <property type="entry name" value="AMBP"/>
</dbReference>
<evidence type="ECO:0000256" key="21">
    <source>
        <dbReference type="ARBA" id="ARBA00022991"/>
    </source>
</evidence>
<evidence type="ECO:0000256" key="22">
    <source>
        <dbReference type="ARBA" id="ARBA00023002"/>
    </source>
</evidence>
<evidence type="ECO:0000256" key="9">
    <source>
        <dbReference type="ARBA" id="ARBA00022475"/>
    </source>
</evidence>
<evidence type="ECO:0000256" key="3">
    <source>
        <dbReference type="ARBA" id="ARBA00004498"/>
    </source>
</evidence>
<evidence type="ECO:0000256" key="24">
    <source>
        <dbReference type="ARBA" id="ARBA00023136"/>
    </source>
</evidence>
<proteinExistence type="inferred from homology"/>
<dbReference type="InterPro" id="IPR036880">
    <property type="entry name" value="Kunitz_BPTI_sf"/>
</dbReference>
<feature type="compositionally biased region" description="Pro residues" evidence="32">
    <location>
        <begin position="430"/>
        <end position="441"/>
    </location>
</feature>
<comment type="subunit">
    <text evidence="30">I-alpha-I plasma protease inhibitors are assembled from one or two heavy chains (HC) and one light chain, bikunin. Inter-alpha-inhibitor (I-alpha-I) is composed of ITIH1/HC1, ITIH2/HC2 and bikunin, and pre-alpha-inhibitor (P-alpha-I) of ITIH3/HC3 and bikunin. Interacts with TNFAIP6 (via Link domain).</text>
</comment>
<dbReference type="PRINTS" id="PR00179">
    <property type="entry name" value="LIPOCALIN"/>
</dbReference>
<dbReference type="SMART" id="SM00131">
    <property type="entry name" value="KU"/>
    <property type="match status" value="1"/>
</dbReference>
<dbReference type="InterPro" id="IPR020901">
    <property type="entry name" value="Prtase_inh_Kunz-CS"/>
</dbReference>
<evidence type="ECO:0000256" key="28">
    <source>
        <dbReference type="ARBA" id="ARBA00029383"/>
    </source>
</evidence>
<sequence>MLMEKEVVPSAPPLPVGPPKASPVLRVHSCCGERDGDSAVPTLTELVSDPEAGEPRTMWGLRALFLLLTACLAVSASPVLTPPEDIQVQENFAISRIYGKWFHVAVGSTCPWLKKFMHRMSMSTLVLGEGPTDKEISMTSTRWRRGTCEEISGAYEKTDTDGKFLYHKSRWNITMESYVVHTNYDEYAILLTKKISHHHGPTITAKLYGRQPQLRESLLEEFREVALSVGIPEDSIFMMADKGECVPGEQEPEPSPLTRARRAVLPQEEEGSGTGQLDTDFSKKEDACQLGHAEGPCLGMVLRYFYNGSSMACETFQYGGCLGNGNNFASEKECLQTCRTVGEPGAPVSMRVAPHNPEVTFQGWNPRARFLKSRESHVWMRVTQEALGFPGPQLPSPEGPRALRERAPWFGPFAGRPGSAAQKDHRRSAPPSPPQRPATSP</sequence>
<evidence type="ECO:0000256" key="29">
    <source>
        <dbReference type="ARBA" id="ARBA00029474"/>
    </source>
</evidence>
<accession>A0A673UPV2</accession>
<evidence type="ECO:0000256" key="25">
    <source>
        <dbReference type="ARBA" id="ARBA00023157"/>
    </source>
</evidence>
<dbReference type="AlphaFoldDB" id="A0A673UPV2"/>
<keyword evidence="9" id="KW-1003">Cell membrane</keyword>
<evidence type="ECO:0000256" key="1">
    <source>
        <dbReference type="ARBA" id="ARBA00004202"/>
    </source>
</evidence>
<evidence type="ECO:0000256" key="15">
    <source>
        <dbReference type="ARBA" id="ARBA00022729"/>
    </source>
</evidence>
<evidence type="ECO:0000256" key="16">
    <source>
        <dbReference type="ARBA" id="ARBA00022737"/>
    </source>
</evidence>
<name>A0A673UPV2_SURSU</name>
<keyword evidence="20" id="KW-0654">Proteoglycan</keyword>